<reference evidence="1 3" key="1">
    <citation type="journal article" date="2020" name="Stud. Mycol.">
        <title>101 Dothideomycetes genomes: a test case for predicting lifestyles and emergence of pathogens.</title>
        <authorList>
            <person name="Haridas S."/>
            <person name="Albert R."/>
            <person name="Binder M."/>
            <person name="Bloem J."/>
            <person name="Labutti K."/>
            <person name="Salamov A."/>
            <person name="Andreopoulos B."/>
            <person name="Baker S."/>
            <person name="Barry K."/>
            <person name="Bills G."/>
            <person name="Bluhm B."/>
            <person name="Cannon C."/>
            <person name="Castanera R."/>
            <person name="Culley D."/>
            <person name="Daum C."/>
            <person name="Ezra D."/>
            <person name="Gonzalez J."/>
            <person name="Henrissat B."/>
            <person name="Kuo A."/>
            <person name="Liang C."/>
            <person name="Lipzen A."/>
            <person name="Lutzoni F."/>
            <person name="Magnuson J."/>
            <person name="Mondo S."/>
            <person name="Nolan M."/>
            <person name="Ohm R."/>
            <person name="Pangilinan J."/>
            <person name="Park H.-J."/>
            <person name="Ramirez L."/>
            <person name="Alfaro M."/>
            <person name="Sun H."/>
            <person name="Tritt A."/>
            <person name="Yoshinaga Y."/>
            <person name="Zwiers L.-H."/>
            <person name="Turgeon B."/>
            <person name="Goodwin S."/>
            <person name="Spatafora J."/>
            <person name="Crous P."/>
            <person name="Grigoriev I."/>
        </authorList>
    </citation>
    <scope>NUCLEOTIDE SEQUENCE</scope>
    <source>
        <strain evidence="1 3">CBS 304.34</strain>
    </source>
</reference>
<dbReference type="AlphaFoldDB" id="A0A6A6YIV1"/>
<keyword evidence="2" id="KW-1185">Reference proteome</keyword>
<evidence type="ECO:0000313" key="3">
    <source>
        <dbReference type="RefSeq" id="XP_033575750.1"/>
    </source>
</evidence>
<dbReference type="GeneID" id="54457057"/>
<dbReference type="EMBL" id="MU003702">
    <property type="protein sequence ID" value="KAF2808786.1"/>
    <property type="molecule type" value="Genomic_DNA"/>
</dbReference>
<dbReference type="RefSeq" id="XP_033575750.1">
    <property type="nucleotide sequence ID" value="XM_033716164.1"/>
</dbReference>
<evidence type="ECO:0000313" key="2">
    <source>
        <dbReference type="Proteomes" id="UP000504636"/>
    </source>
</evidence>
<dbReference type="SUPFAM" id="SSF48452">
    <property type="entry name" value="TPR-like"/>
    <property type="match status" value="1"/>
</dbReference>
<dbReference type="Proteomes" id="UP000504636">
    <property type="component" value="Unplaced"/>
</dbReference>
<dbReference type="OrthoDB" id="3764612at2759"/>
<gene>
    <name evidence="1 3" type="ORF">BDZ99DRAFT_40012</name>
</gene>
<protein>
    <submittedName>
        <fullName evidence="1 3">Uncharacterized protein</fullName>
    </submittedName>
</protein>
<organism evidence="1">
    <name type="scientific">Mytilinidion resinicola</name>
    <dbReference type="NCBI Taxonomy" id="574789"/>
    <lineage>
        <taxon>Eukaryota</taxon>
        <taxon>Fungi</taxon>
        <taxon>Dikarya</taxon>
        <taxon>Ascomycota</taxon>
        <taxon>Pezizomycotina</taxon>
        <taxon>Dothideomycetes</taxon>
        <taxon>Pleosporomycetidae</taxon>
        <taxon>Mytilinidiales</taxon>
        <taxon>Mytilinidiaceae</taxon>
        <taxon>Mytilinidion</taxon>
    </lineage>
</organism>
<reference evidence="3" key="2">
    <citation type="submission" date="2020-04" db="EMBL/GenBank/DDBJ databases">
        <authorList>
            <consortium name="NCBI Genome Project"/>
        </authorList>
    </citation>
    <scope>NUCLEOTIDE SEQUENCE</scope>
    <source>
        <strain evidence="3">CBS 304.34</strain>
    </source>
</reference>
<proteinExistence type="predicted"/>
<accession>A0A6A6YIV1</accession>
<evidence type="ECO:0000313" key="1">
    <source>
        <dbReference type="EMBL" id="KAF2808786.1"/>
    </source>
</evidence>
<reference evidence="3" key="3">
    <citation type="submission" date="2025-04" db="UniProtKB">
        <authorList>
            <consortium name="RefSeq"/>
        </authorList>
    </citation>
    <scope>IDENTIFICATION</scope>
    <source>
        <strain evidence="3">CBS 304.34</strain>
    </source>
</reference>
<name>A0A6A6YIV1_9PEZI</name>
<dbReference type="InterPro" id="IPR011990">
    <property type="entry name" value="TPR-like_helical_dom_sf"/>
</dbReference>
<sequence length="122" mass="13930">MIAAALHNSANRLPVQRPNMDRSRSSPLRHKSYCNGSGFQSNDRTWINQDPHRCILFLRDRETWAGVARFWYSRAADKSSHVGRLHHHLAILTRLNALGSQSIRCLILSLDIPMPHIAFAAY</sequence>